<dbReference type="PIRSF" id="PIRSF017082">
    <property type="entry name" value="YflP"/>
    <property type="match status" value="1"/>
</dbReference>
<dbReference type="OrthoDB" id="8678477at2"/>
<feature type="chain" id="PRO_5007615745" evidence="2">
    <location>
        <begin position="37"/>
        <end position="338"/>
    </location>
</feature>
<sequence>MKNTRFEWHAPRLAARLALSAATMLGLASAAQMAHAQSTYPDRAVTFVVPFSAGGGTDVTARLIATKLSQKWKKAVVVENRAGAGGLIGADWASKAKPDGYTLLIGNVGTQSINPALYTHLPYNAKTAFTPISLIAELPIVMLASPSLPVKSVQDFVTLARANPEKYTFASSGSGNSTHLAGEIFQDAAKLKMLHVPYKGGGPATADLIAGHVDIQFTSVLESTGHIKGGLVRALAVTSAQRTPALPHVPTLAEAGVSHAEAGSWIALLGPANLPAHMAQQISRDIHEIITTPEIKRTLLEQGATAVGSTPEELAKVIAADSERYAQVVRKLGLKASN</sequence>
<dbReference type="PANTHER" id="PTHR42928">
    <property type="entry name" value="TRICARBOXYLATE-BINDING PROTEIN"/>
    <property type="match status" value="1"/>
</dbReference>
<dbReference type="Gene3D" id="3.40.190.150">
    <property type="entry name" value="Bordetella uptake gene, domain 1"/>
    <property type="match status" value="1"/>
</dbReference>
<dbReference type="InterPro" id="IPR005064">
    <property type="entry name" value="BUG"/>
</dbReference>
<dbReference type="RefSeq" id="WP_066421448.1">
    <property type="nucleotide sequence ID" value="NZ_FKBS01000029.1"/>
</dbReference>
<dbReference type="Pfam" id="PF03401">
    <property type="entry name" value="TctC"/>
    <property type="match status" value="1"/>
</dbReference>
<evidence type="ECO:0000313" key="4">
    <source>
        <dbReference type="Proteomes" id="UP000077037"/>
    </source>
</evidence>
<accession>A0A157RP74</accession>
<proteinExistence type="inferred from homology"/>
<evidence type="ECO:0000256" key="1">
    <source>
        <dbReference type="ARBA" id="ARBA00006987"/>
    </source>
</evidence>
<dbReference type="InterPro" id="IPR042100">
    <property type="entry name" value="Bug_dom1"/>
</dbReference>
<dbReference type="Gene3D" id="3.40.190.10">
    <property type="entry name" value="Periplasmic binding protein-like II"/>
    <property type="match status" value="1"/>
</dbReference>
<gene>
    <name evidence="3" type="ORF">SAMEA1982600_05387</name>
</gene>
<dbReference type="Proteomes" id="UP000077037">
    <property type="component" value="Unassembled WGS sequence"/>
</dbReference>
<feature type="signal peptide" evidence="2">
    <location>
        <begin position="1"/>
        <end position="36"/>
    </location>
</feature>
<dbReference type="CDD" id="cd13578">
    <property type="entry name" value="PBP2_Bug27"/>
    <property type="match status" value="1"/>
</dbReference>
<keyword evidence="2" id="KW-0732">Signal</keyword>
<evidence type="ECO:0000313" key="3">
    <source>
        <dbReference type="EMBL" id="SAI59821.1"/>
    </source>
</evidence>
<protein>
    <submittedName>
        <fullName evidence="3">Putattive exported protein</fullName>
    </submittedName>
</protein>
<comment type="similarity">
    <text evidence="1">Belongs to the UPF0065 (bug) family.</text>
</comment>
<name>A0A157RP74_9BORD</name>
<dbReference type="PANTHER" id="PTHR42928:SF5">
    <property type="entry name" value="BLR1237 PROTEIN"/>
    <property type="match status" value="1"/>
</dbReference>
<dbReference type="SUPFAM" id="SSF53850">
    <property type="entry name" value="Periplasmic binding protein-like II"/>
    <property type="match status" value="1"/>
</dbReference>
<reference evidence="3 4" key="1">
    <citation type="submission" date="2016-03" db="EMBL/GenBank/DDBJ databases">
        <authorList>
            <consortium name="Pathogen Informatics"/>
        </authorList>
    </citation>
    <scope>NUCLEOTIDE SEQUENCE [LARGE SCALE GENOMIC DNA]</scope>
    <source>
        <strain evidence="3 4">NCTC13364</strain>
    </source>
</reference>
<dbReference type="AlphaFoldDB" id="A0A157RP74"/>
<dbReference type="EMBL" id="FKBS01000029">
    <property type="protein sequence ID" value="SAI59821.1"/>
    <property type="molecule type" value="Genomic_DNA"/>
</dbReference>
<evidence type="ECO:0000256" key="2">
    <source>
        <dbReference type="SAM" id="SignalP"/>
    </source>
</evidence>
<organism evidence="3 4">
    <name type="scientific">Bordetella ansorpii</name>
    <dbReference type="NCBI Taxonomy" id="288768"/>
    <lineage>
        <taxon>Bacteria</taxon>
        <taxon>Pseudomonadati</taxon>
        <taxon>Pseudomonadota</taxon>
        <taxon>Betaproteobacteria</taxon>
        <taxon>Burkholderiales</taxon>
        <taxon>Alcaligenaceae</taxon>
        <taxon>Bordetella</taxon>
    </lineage>
</organism>